<reference evidence="2 3" key="1">
    <citation type="journal article" date="2018" name="Mol. Biol. Evol.">
        <title>Broad Genomic Sampling Reveals a Smut Pathogenic Ancestry of the Fungal Clade Ustilaginomycotina.</title>
        <authorList>
            <person name="Kijpornyongpan T."/>
            <person name="Mondo S.J."/>
            <person name="Barry K."/>
            <person name="Sandor L."/>
            <person name="Lee J."/>
            <person name="Lipzen A."/>
            <person name="Pangilinan J."/>
            <person name="LaButti K."/>
            <person name="Hainaut M."/>
            <person name="Henrissat B."/>
            <person name="Grigoriev I.V."/>
            <person name="Spatafora J.W."/>
            <person name="Aime M.C."/>
        </authorList>
    </citation>
    <scope>NUCLEOTIDE SEQUENCE [LARGE SCALE GENOMIC DNA]</scope>
    <source>
        <strain evidence="2 3">MCA 4186</strain>
    </source>
</reference>
<accession>A0A316ZBF2</accession>
<feature type="region of interest" description="Disordered" evidence="1">
    <location>
        <begin position="95"/>
        <end position="118"/>
    </location>
</feature>
<dbReference type="AlphaFoldDB" id="A0A316ZBF2"/>
<feature type="region of interest" description="Disordered" evidence="1">
    <location>
        <begin position="132"/>
        <end position="158"/>
    </location>
</feature>
<evidence type="ECO:0000313" key="2">
    <source>
        <dbReference type="EMBL" id="PWN98358.1"/>
    </source>
</evidence>
<evidence type="ECO:0000313" key="3">
    <source>
        <dbReference type="Proteomes" id="UP000245946"/>
    </source>
</evidence>
<protein>
    <submittedName>
        <fullName evidence="2">Uncharacterized protein</fullName>
    </submittedName>
</protein>
<evidence type="ECO:0000256" key="1">
    <source>
        <dbReference type="SAM" id="MobiDB-lite"/>
    </source>
</evidence>
<name>A0A316ZBF2_9BASI</name>
<keyword evidence="3" id="KW-1185">Reference proteome</keyword>
<organism evidence="2 3">
    <name type="scientific">Tilletiopsis washingtonensis</name>
    <dbReference type="NCBI Taxonomy" id="58919"/>
    <lineage>
        <taxon>Eukaryota</taxon>
        <taxon>Fungi</taxon>
        <taxon>Dikarya</taxon>
        <taxon>Basidiomycota</taxon>
        <taxon>Ustilaginomycotina</taxon>
        <taxon>Exobasidiomycetes</taxon>
        <taxon>Entylomatales</taxon>
        <taxon>Entylomatales incertae sedis</taxon>
        <taxon>Tilletiopsis</taxon>
    </lineage>
</organism>
<dbReference type="Proteomes" id="UP000245946">
    <property type="component" value="Unassembled WGS sequence"/>
</dbReference>
<dbReference type="EMBL" id="KZ819291">
    <property type="protein sequence ID" value="PWN98358.1"/>
    <property type="molecule type" value="Genomic_DNA"/>
</dbReference>
<dbReference type="GeneID" id="37267285"/>
<feature type="compositionally biased region" description="Low complexity" evidence="1">
    <location>
        <begin position="144"/>
        <end position="158"/>
    </location>
</feature>
<dbReference type="RefSeq" id="XP_025598637.1">
    <property type="nucleotide sequence ID" value="XM_025739739.1"/>
</dbReference>
<sequence>MGGCMHILCTSLLPTQQRSHAACSASDSLSAVGIFHGGRPRRSHGAACSVSTAPICGSSAAQTAALGRANAAVESADWAARDGVRGVIVRAQGCARATQPPERDRAVPQRPSRSSFANACADTRGRRCLATASADAGVEETRRSSSGQASSAALKRAR</sequence>
<proteinExistence type="predicted"/>
<gene>
    <name evidence="2" type="ORF">FA09DRAFT_260439</name>
</gene>